<dbReference type="InterPro" id="IPR007730">
    <property type="entry name" value="SPOR-like_dom"/>
</dbReference>
<evidence type="ECO:0000256" key="6">
    <source>
        <dbReference type="ARBA" id="ARBA00022960"/>
    </source>
</evidence>
<keyword evidence="4" id="KW-0808">Transferase</keyword>
<dbReference type="Gene3D" id="2.40.440.10">
    <property type="entry name" value="L,D-transpeptidase catalytic domain-like"/>
    <property type="match status" value="1"/>
</dbReference>
<evidence type="ECO:0000256" key="3">
    <source>
        <dbReference type="ARBA" id="ARBA00022676"/>
    </source>
</evidence>
<feature type="domain" description="SPOR" evidence="10">
    <location>
        <begin position="344"/>
        <end position="421"/>
    </location>
</feature>
<evidence type="ECO:0000256" key="7">
    <source>
        <dbReference type="ARBA" id="ARBA00022984"/>
    </source>
</evidence>
<keyword evidence="5" id="KW-0378">Hydrolase</keyword>
<dbReference type="Pfam" id="PF03734">
    <property type="entry name" value="YkuD"/>
    <property type="match status" value="1"/>
</dbReference>
<evidence type="ECO:0000256" key="2">
    <source>
        <dbReference type="ARBA" id="ARBA00005992"/>
    </source>
</evidence>
<evidence type="ECO:0008006" key="15">
    <source>
        <dbReference type="Google" id="ProtNLM"/>
    </source>
</evidence>
<dbReference type="SUPFAM" id="SSF141523">
    <property type="entry name" value="L,D-transpeptidase catalytic domain-like"/>
    <property type="match status" value="1"/>
</dbReference>
<comment type="similarity">
    <text evidence="2">Belongs to the YkuD family.</text>
</comment>
<dbReference type="Proteomes" id="UP000078476">
    <property type="component" value="Unassembled WGS sequence"/>
</dbReference>
<keyword evidence="6 9" id="KW-0133">Cell shape</keyword>
<dbReference type="GO" id="GO:0016757">
    <property type="term" value="F:glycosyltransferase activity"/>
    <property type="evidence" value="ECO:0007669"/>
    <property type="project" value="UniProtKB-KW"/>
</dbReference>
<dbReference type="GO" id="GO:0071972">
    <property type="term" value="F:peptidoglycan L,D-transpeptidase activity"/>
    <property type="evidence" value="ECO:0007669"/>
    <property type="project" value="TreeGrafter"/>
</dbReference>
<dbReference type="PANTHER" id="PTHR30582:SF24">
    <property type="entry name" value="L,D-TRANSPEPTIDASE ERFK_SRFK-RELATED"/>
    <property type="match status" value="1"/>
</dbReference>
<dbReference type="PROSITE" id="PS51724">
    <property type="entry name" value="SPOR"/>
    <property type="match status" value="1"/>
</dbReference>
<dbReference type="PROSITE" id="PS52029">
    <property type="entry name" value="LD_TPASE"/>
    <property type="match status" value="1"/>
</dbReference>
<dbReference type="InterPro" id="IPR050979">
    <property type="entry name" value="LD-transpeptidase"/>
</dbReference>
<dbReference type="GO" id="GO:0018104">
    <property type="term" value="P:peptidoglycan-protein cross-linking"/>
    <property type="evidence" value="ECO:0007669"/>
    <property type="project" value="TreeGrafter"/>
</dbReference>
<dbReference type="InterPro" id="IPR018392">
    <property type="entry name" value="LysM"/>
</dbReference>
<feature type="domain" description="LysM" evidence="11">
    <location>
        <begin position="53"/>
        <end position="97"/>
    </location>
</feature>
<dbReference type="InterPro" id="IPR005490">
    <property type="entry name" value="LD_TPept_cat_dom"/>
</dbReference>
<feature type="active site" description="Nucleophile" evidence="9">
    <location>
        <position position="220"/>
    </location>
</feature>
<dbReference type="CDD" id="cd16913">
    <property type="entry name" value="YkuD_like"/>
    <property type="match status" value="1"/>
</dbReference>
<evidence type="ECO:0000256" key="1">
    <source>
        <dbReference type="ARBA" id="ARBA00004752"/>
    </source>
</evidence>
<keyword evidence="7 9" id="KW-0573">Peptidoglycan synthesis</keyword>
<dbReference type="Pfam" id="PF05036">
    <property type="entry name" value="SPOR"/>
    <property type="match status" value="1"/>
</dbReference>
<dbReference type="SUPFAM" id="SSF110997">
    <property type="entry name" value="Sporulation related repeat"/>
    <property type="match status" value="1"/>
</dbReference>
<feature type="domain" description="L,D-TPase catalytic" evidence="12">
    <location>
        <begin position="109"/>
        <end position="244"/>
    </location>
</feature>
<evidence type="ECO:0000259" key="11">
    <source>
        <dbReference type="PROSITE" id="PS51782"/>
    </source>
</evidence>
<evidence type="ECO:0000259" key="12">
    <source>
        <dbReference type="PROSITE" id="PS52029"/>
    </source>
</evidence>
<evidence type="ECO:0000313" key="14">
    <source>
        <dbReference type="Proteomes" id="UP000078476"/>
    </source>
</evidence>
<comment type="pathway">
    <text evidence="1 9">Cell wall biogenesis; peptidoglycan biosynthesis.</text>
</comment>
<dbReference type="GO" id="GO:0005576">
    <property type="term" value="C:extracellular region"/>
    <property type="evidence" value="ECO:0007669"/>
    <property type="project" value="TreeGrafter"/>
</dbReference>
<accession>A0A177NUJ6</accession>
<organism evidence="13 14">
    <name type="scientific">Methylomonas lenta</name>
    <dbReference type="NCBI Taxonomy" id="980561"/>
    <lineage>
        <taxon>Bacteria</taxon>
        <taxon>Pseudomonadati</taxon>
        <taxon>Pseudomonadota</taxon>
        <taxon>Gammaproteobacteria</taxon>
        <taxon>Methylococcales</taxon>
        <taxon>Methylococcaceae</taxon>
        <taxon>Methylomonas</taxon>
    </lineage>
</organism>
<dbReference type="InterPro" id="IPR038063">
    <property type="entry name" value="Transpep_catalytic_dom"/>
</dbReference>
<evidence type="ECO:0000256" key="9">
    <source>
        <dbReference type="PROSITE-ProRule" id="PRU01373"/>
    </source>
</evidence>
<dbReference type="InterPro" id="IPR036680">
    <property type="entry name" value="SPOR-like_sf"/>
</dbReference>
<dbReference type="GO" id="GO:0071555">
    <property type="term" value="P:cell wall organization"/>
    <property type="evidence" value="ECO:0007669"/>
    <property type="project" value="UniProtKB-UniRule"/>
</dbReference>
<keyword evidence="3" id="KW-0328">Glycosyltransferase</keyword>
<keyword evidence="8 9" id="KW-0961">Cell wall biogenesis/degradation</keyword>
<dbReference type="GO" id="GO:0008360">
    <property type="term" value="P:regulation of cell shape"/>
    <property type="evidence" value="ECO:0007669"/>
    <property type="project" value="UniProtKB-UniRule"/>
</dbReference>
<dbReference type="AlphaFoldDB" id="A0A177NUJ6"/>
<evidence type="ECO:0000313" key="13">
    <source>
        <dbReference type="EMBL" id="OAI20919.1"/>
    </source>
</evidence>
<dbReference type="EMBL" id="LUUI01000026">
    <property type="protein sequence ID" value="OAI20919.1"/>
    <property type="molecule type" value="Genomic_DNA"/>
</dbReference>
<dbReference type="GO" id="GO:0042834">
    <property type="term" value="F:peptidoglycan binding"/>
    <property type="evidence" value="ECO:0007669"/>
    <property type="project" value="InterPro"/>
</dbReference>
<evidence type="ECO:0000256" key="4">
    <source>
        <dbReference type="ARBA" id="ARBA00022679"/>
    </source>
</evidence>
<comment type="caution">
    <text evidence="13">The sequence shown here is derived from an EMBL/GenBank/DDBJ whole genome shotgun (WGS) entry which is preliminary data.</text>
</comment>
<gene>
    <name evidence="13" type="ORF">A1359_20195</name>
</gene>
<dbReference type="PANTHER" id="PTHR30582">
    <property type="entry name" value="L,D-TRANSPEPTIDASE"/>
    <property type="match status" value="1"/>
</dbReference>
<proteinExistence type="inferred from homology"/>
<protein>
    <recommendedName>
        <fullName evidence="15">SPOR domain-containing protein</fullName>
    </recommendedName>
</protein>
<evidence type="ECO:0000256" key="5">
    <source>
        <dbReference type="ARBA" id="ARBA00022801"/>
    </source>
</evidence>
<dbReference type="Gene3D" id="3.30.70.1070">
    <property type="entry name" value="Sporulation related repeat"/>
    <property type="match status" value="1"/>
</dbReference>
<dbReference type="UniPathway" id="UPA00219"/>
<reference evidence="13 14" key="1">
    <citation type="submission" date="2016-03" db="EMBL/GenBank/DDBJ databases">
        <authorList>
            <person name="Ploux O."/>
        </authorList>
    </citation>
    <scope>NUCLEOTIDE SEQUENCE [LARGE SCALE GENOMIC DNA]</scope>
    <source>
        <strain evidence="13 14">R-45370</strain>
    </source>
</reference>
<evidence type="ECO:0000256" key="8">
    <source>
        <dbReference type="ARBA" id="ARBA00023316"/>
    </source>
</evidence>
<evidence type="ECO:0000259" key="10">
    <source>
        <dbReference type="PROSITE" id="PS51724"/>
    </source>
</evidence>
<feature type="active site" description="Proton donor/acceptor" evidence="9">
    <location>
        <position position="204"/>
    </location>
</feature>
<sequence length="424" mass="46812">MPMLLLAIFASGCQTLSITPEETHLAVWTGKAESIENHEFSIADNQTLVGNLATVDTNENDTLSDLARHFGLGFTDITIANPGLDPWALSANQSVLLPLEFILPEAPRNGLVLNLANMRMFYYPKNQAKVITYPVGIGRDGWNTPIGATKIVAKKANPAWTVPASILREHQQLGDPLPKVIPSGPENPLGYYAMPLGFTGYLIHGTNKPYGIGMQISHGCVQLYPEDVEELFHQVDIGTPVRIVHQPYLAAWKQDMLYIEAHQPLDKWSKQDKKLQKDLRKKLQKLAAEKNADIDWPSVDAVINRADGIPTPILQNARELPAITADAIKVQRPEQLYGQPVVNELTANDWSVVTESFDSETDAQKLAAMLNHQGPQIPARKIAKDGVYQVVAGPFTSKKQTRIIANRIKSTFDLEATPVKPLTN</sequence>
<dbReference type="CDD" id="cd00118">
    <property type="entry name" value="LysM"/>
    <property type="match status" value="1"/>
</dbReference>
<dbReference type="PROSITE" id="PS51782">
    <property type="entry name" value="LYSM"/>
    <property type="match status" value="1"/>
</dbReference>
<dbReference type="STRING" id="980561.A1359_20195"/>
<keyword evidence="14" id="KW-1185">Reference proteome</keyword>
<name>A0A177NUJ6_9GAMM</name>